<dbReference type="InterPro" id="IPR011856">
    <property type="entry name" value="tRNA_endonuc-like_dom_sf"/>
</dbReference>
<dbReference type="RefSeq" id="WP_129750059.1">
    <property type="nucleotide sequence ID" value="NZ_JUIW01000003.1"/>
</dbReference>
<dbReference type="Proteomes" id="UP000289775">
    <property type="component" value="Unassembled WGS sequence"/>
</dbReference>
<accession>A0A444WEN3</accession>
<dbReference type="InterPro" id="IPR007560">
    <property type="entry name" value="Restrct_endonuc_IV_Mrr"/>
</dbReference>
<dbReference type="Gene3D" id="3.40.1350.10">
    <property type="match status" value="1"/>
</dbReference>
<dbReference type="SUPFAM" id="SSF52980">
    <property type="entry name" value="Restriction endonuclease-like"/>
    <property type="match status" value="1"/>
</dbReference>
<evidence type="ECO:0000259" key="1">
    <source>
        <dbReference type="Pfam" id="PF04471"/>
    </source>
</evidence>
<keyword evidence="2" id="KW-0378">Hydrolase</keyword>
<dbReference type="Pfam" id="PF04471">
    <property type="entry name" value="Mrr_cat"/>
    <property type="match status" value="1"/>
</dbReference>
<reference evidence="2 3" key="1">
    <citation type="submission" date="2014-12" db="EMBL/GenBank/DDBJ databases">
        <title>Genome sequence of Flavobacterium beibuense RSKm HC5.</title>
        <authorList>
            <person name="Kim J.F."/>
            <person name="Song J.Y."/>
            <person name="Kwak M.-J."/>
            <person name="Lee S.-W."/>
        </authorList>
    </citation>
    <scope>NUCLEOTIDE SEQUENCE [LARGE SCALE GENOMIC DNA]</scope>
    <source>
        <strain evidence="2 3">RSKm HC5</strain>
    </source>
</reference>
<dbReference type="GO" id="GO:0009307">
    <property type="term" value="P:DNA restriction-modification system"/>
    <property type="evidence" value="ECO:0007669"/>
    <property type="project" value="InterPro"/>
</dbReference>
<dbReference type="OrthoDB" id="2960996at2"/>
<evidence type="ECO:0000313" key="3">
    <source>
        <dbReference type="Proteomes" id="UP000289775"/>
    </source>
</evidence>
<name>A0A444WEN3_9FLAO</name>
<keyword evidence="2" id="KW-0255">Endonuclease</keyword>
<organism evidence="2 3">
    <name type="scientific">Flavobacterium beibuense</name>
    <dbReference type="NCBI Taxonomy" id="657326"/>
    <lineage>
        <taxon>Bacteria</taxon>
        <taxon>Pseudomonadati</taxon>
        <taxon>Bacteroidota</taxon>
        <taxon>Flavobacteriia</taxon>
        <taxon>Flavobacteriales</taxon>
        <taxon>Flavobacteriaceae</taxon>
        <taxon>Flavobacterium</taxon>
    </lineage>
</organism>
<evidence type="ECO:0000313" key="2">
    <source>
        <dbReference type="EMBL" id="RYJ44287.1"/>
    </source>
</evidence>
<dbReference type="GO" id="GO:0003677">
    <property type="term" value="F:DNA binding"/>
    <property type="evidence" value="ECO:0007669"/>
    <property type="project" value="InterPro"/>
</dbReference>
<dbReference type="EMBL" id="JUIW01000003">
    <property type="protein sequence ID" value="RYJ44287.1"/>
    <property type="molecule type" value="Genomic_DNA"/>
</dbReference>
<protein>
    <submittedName>
        <fullName evidence="2">Restriction endonuclease</fullName>
    </submittedName>
</protein>
<keyword evidence="2" id="KW-0540">Nuclease</keyword>
<dbReference type="GO" id="GO:0004519">
    <property type="term" value="F:endonuclease activity"/>
    <property type="evidence" value="ECO:0007669"/>
    <property type="project" value="UniProtKB-KW"/>
</dbReference>
<keyword evidence="3" id="KW-1185">Reference proteome</keyword>
<dbReference type="InterPro" id="IPR011335">
    <property type="entry name" value="Restrct_endonuc-II-like"/>
</dbReference>
<proteinExistence type="predicted"/>
<feature type="domain" description="Restriction endonuclease type IV Mrr" evidence="1">
    <location>
        <begin position="11"/>
        <end position="104"/>
    </location>
</feature>
<sequence>MIDFSELPDDGIKFEQLIREILIREGYDTHWTGIGPDGGRDLIITEVLNGPLSKTTKKWVVSCKHYANSGRSVGREELGSPVEDCLSIKADGYILVTSTQPSAPTVTRLEEIGNNNNITTLFWDSIEIEKKLLNPNTFSLIHTFFPVSCKQYQWQIYNANSPSFWAANYKQYFLYMSSRDANAYPNLKGIETIVSLIERVEIYKGDEYHSHDLRVRAVYYDDKHCVHTVFMDYLYDRRSEEHIVSPDKIYHQLTSKFTTEDHKYVNQPDWDLNYVEASFTSDHFHPDHKDYYLPFLRNFETGSFRGKSLSDMAYYIRKYKR</sequence>
<gene>
    <name evidence="2" type="ORF">NU09_0897</name>
</gene>
<comment type="caution">
    <text evidence="2">The sequence shown here is derived from an EMBL/GenBank/DDBJ whole genome shotgun (WGS) entry which is preliminary data.</text>
</comment>
<dbReference type="AlphaFoldDB" id="A0A444WEN3"/>